<proteinExistence type="predicted"/>
<dbReference type="InterPro" id="IPR011006">
    <property type="entry name" value="CheY-like_superfamily"/>
</dbReference>
<reference evidence="4 5" key="1">
    <citation type="submission" date="2020-08" db="EMBL/GenBank/DDBJ databases">
        <title>Genomic Encyclopedia of Type Strains, Phase IV (KMG-IV): sequencing the most valuable type-strain genomes for metagenomic binning, comparative biology and taxonomic classification.</title>
        <authorList>
            <person name="Goeker M."/>
        </authorList>
    </citation>
    <scope>NUCLEOTIDE SEQUENCE [LARGE SCALE GENOMIC DNA]</scope>
    <source>
        <strain evidence="4 5">DSM 22071</strain>
    </source>
</reference>
<dbReference type="RefSeq" id="WP_183733108.1">
    <property type="nucleotide sequence ID" value="NZ_JACHID010000011.1"/>
</dbReference>
<comment type="caution">
    <text evidence="4">The sequence shown here is derived from an EMBL/GenBank/DDBJ whole genome shotgun (WGS) entry which is preliminary data.</text>
</comment>
<keyword evidence="5" id="KW-1185">Reference proteome</keyword>
<evidence type="ECO:0000313" key="4">
    <source>
        <dbReference type="EMBL" id="MBB5022497.1"/>
    </source>
</evidence>
<dbReference type="PROSITE" id="PS51832">
    <property type="entry name" value="HD_GYP"/>
    <property type="match status" value="1"/>
</dbReference>
<dbReference type="Pfam" id="PF00072">
    <property type="entry name" value="Response_reg"/>
    <property type="match status" value="1"/>
</dbReference>
<keyword evidence="1" id="KW-0597">Phosphoprotein</keyword>
<dbReference type="PROSITE" id="PS50110">
    <property type="entry name" value="RESPONSE_REGULATORY"/>
    <property type="match status" value="1"/>
</dbReference>
<dbReference type="PANTHER" id="PTHR45228">
    <property type="entry name" value="CYCLIC DI-GMP PHOSPHODIESTERASE TM_0186-RELATED"/>
    <property type="match status" value="1"/>
</dbReference>
<gene>
    <name evidence="4" type="ORF">HNR37_001834</name>
</gene>
<evidence type="ECO:0000259" key="3">
    <source>
        <dbReference type="PROSITE" id="PS51832"/>
    </source>
</evidence>
<evidence type="ECO:0000256" key="1">
    <source>
        <dbReference type="PROSITE-ProRule" id="PRU00169"/>
    </source>
</evidence>
<dbReference type="SMART" id="SM00448">
    <property type="entry name" value="REC"/>
    <property type="match status" value="1"/>
</dbReference>
<evidence type="ECO:0000259" key="2">
    <source>
        <dbReference type="PROSITE" id="PS50110"/>
    </source>
</evidence>
<protein>
    <submittedName>
        <fullName evidence="4">Response regulator RpfG family c-di-GMP phosphodiesterase</fullName>
    </submittedName>
</protein>
<dbReference type="CDD" id="cd00077">
    <property type="entry name" value="HDc"/>
    <property type="match status" value="1"/>
</dbReference>
<dbReference type="InterPro" id="IPR001789">
    <property type="entry name" value="Sig_transdc_resp-reg_receiver"/>
</dbReference>
<dbReference type="Proteomes" id="UP000528322">
    <property type="component" value="Unassembled WGS sequence"/>
</dbReference>
<accession>A0A7W7Y688</accession>
<name>A0A7W7Y688_9BACT</name>
<feature type="domain" description="Response regulatory" evidence="2">
    <location>
        <begin position="9"/>
        <end position="125"/>
    </location>
</feature>
<dbReference type="Pfam" id="PF13487">
    <property type="entry name" value="HD_5"/>
    <property type="match status" value="1"/>
</dbReference>
<feature type="domain" description="HD-GYP" evidence="3">
    <location>
        <begin position="220"/>
        <end position="417"/>
    </location>
</feature>
<dbReference type="InterPro" id="IPR052020">
    <property type="entry name" value="Cyclic_di-GMP/3'3'-cGAMP_PDE"/>
</dbReference>
<dbReference type="AlphaFoldDB" id="A0A7W7Y688"/>
<evidence type="ECO:0000313" key="5">
    <source>
        <dbReference type="Proteomes" id="UP000528322"/>
    </source>
</evidence>
<dbReference type="PANTHER" id="PTHR45228:SF1">
    <property type="entry name" value="CYCLIC DI-GMP PHOSPHODIESTERASE TM_0186"/>
    <property type="match status" value="1"/>
</dbReference>
<dbReference type="Gene3D" id="3.40.50.2300">
    <property type="match status" value="1"/>
</dbReference>
<dbReference type="SUPFAM" id="SSF109604">
    <property type="entry name" value="HD-domain/PDEase-like"/>
    <property type="match status" value="1"/>
</dbReference>
<dbReference type="InterPro" id="IPR003607">
    <property type="entry name" value="HD/PDEase_dom"/>
</dbReference>
<feature type="modified residue" description="4-aspartylphosphate" evidence="1">
    <location>
        <position position="58"/>
    </location>
</feature>
<dbReference type="SUPFAM" id="SSF52172">
    <property type="entry name" value="CheY-like"/>
    <property type="match status" value="1"/>
</dbReference>
<dbReference type="Gene3D" id="1.10.3210.10">
    <property type="entry name" value="Hypothetical protein af1432"/>
    <property type="match status" value="1"/>
</dbReference>
<organism evidence="4 5">
    <name type="scientific">Desulfurispira natronophila</name>
    <dbReference type="NCBI Taxonomy" id="682562"/>
    <lineage>
        <taxon>Bacteria</taxon>
        <taxon>Pseudomonadati</taxon>
        <taxon>Chrysiogenota</taxon>
        <taxon>Chrysiogenia</taxon>
        <taxon>Chrysiogenales</taxon>
        <taxon>Chrysiogenaceae</taxon>
        <taxon>Desulfurispira</taxon>
    </lineage>
</organism>
<dbReference type="GO" id="GO:0000160">
    <property type="term" value="P:phosphorelay signal transduction system"/>
    <property type="evidence" value="ECO:0007669"/>
    <property type="project" value="InterPro"/>
</dbReference>
<dbReference type="InterPro" id="IPR037522">
    <property type="entry name" value="HD_GYP_dom"/>
</dbReference>
<sequence length="485" mass="53151">MSDPSAKHKILVVDDDELMAQWLAGVLSHEHSVRTASSGGEALRIASSSEKPDLMLLDVSMPDMNGYEVCRQLKLDARTQGIVVIFVSGRISPEDEEMGLELGAVDYIHKPSNPTVIRARVTRHLGIQLIESYRGQGPIVLVEGGSKPKMPATKTGVAEYPSAQTKIPTTSFKDELGQLQQICRNLASILQDCEQRVRHGITVSLHPQKLDTLAGQFVESHNRNHRPILYLCNLNNTRLSPFVNHSLRRTLTSTVLAIDTMAEHEETQIRSVITAAMLADIAMPNIPASVLQKKDALADEEVCMLQNHVHEGVRILKSSSFGDDVISFVAHHHERFNGSGYPYGLQGDAIPHGAAVVGLCDTYCAMTEERSYREAGNPTKTIVTMLSRGEAQQDPLLVERLIRCIGGFPIGALVSMSSGELGVVTHHNSELPTKPRVVVLFDQHGSRLRQPRPEDTSEPGSIEINSAVQQHAASLDVLSILIRFS</sequence>
<dbReference type="EMBL" id="JACHID010000011">
    <property type="protein sequence ID" value="MBB5022497.1"/>
    <property type="molecule type" value="Genomic_DNA"/>
</dbReference>